<dbReference type="KEGG" id="clus:A9F13_18g01111"/>
<dbReference type="InterPro" id="IPR012943">
    <property type="entry name" value="Cnn_1N"/>
</dbReference>
<dbReference type="Proteomes" id="UP000195602">
    <property type="component" value="Unassembled WGS sequence"/>
</dbReference>
<evidence type="ECO:0000313" key="8">
    <source>
        <dbReference type="Proteomes" id="UP000195602"/>
    </source>
</evidence>
<dbReference type="Pfam" id="PF07989">
    <property type="entry name" value="Cnn_1N"/>
    <property type="match status" value="1"/>
</dbReference>
<protein>
    <recommendedName>
        <fullName evidence="6">Centrosomin N-terminal motif 1 domain-containing protein</fullName>
    </recommendedName>
</protein>
<reference evidence="7 8" key="1">
    <citation type="submission" date="2017-04" db="EMBL/GenBank/DDBJ databases">
        <title>Draft genome of the yeast Clavispora lusitaniae type strain CBS 6936.</title>
        <authorList>
            <person name="Durrens P."/>
            <person name="Klopp C."/>
            <person name="Biteau N."/>
            <person name="Fitton-Ouhabi V."/>
            <person name="Dementhon K."/>
            <person name="Accoceberry I."/>
            <person name="Sherman D.J."/>
            <person name="Noel T."/>
        </authorList>
    </citation>
    <scope>NUCLEOTIDE SEQUENCE [LARGE SCALE GENOMIC DNA]</scope>
    <source>
        <strain evidence="7 8">CBS 6936</strain>
    </source>
</reference>
<dbReference type="EMBL" id="LYUB02000018">
    <property type="protein sequence ID" value="OVF06789.1"/>
    <property type="molecule type" value="Genomic_DNA"/>
</dbReference>
<feature type="region of interest" description="Disordered" evidence="5">
    <location>
        <begin position="1"/>
        <end position="62"/>
    </location>
</feature>
<accession>A0AA91PWA0</accession>
<dbReference type="PANTHER" id="PTHR18870">
    <property type="entry name" value="PROTEIN TAG-278-RELATED"/>
    <property type="match status" value="1"/>
</dbReference>
<name>A0AA91PWA0_CLALS</name>
<evidence type="ECO:0000256" key="3">
    <source>
        <dbReference type="ARBA" id="ARBA00023054"/>
    </source>
</evidence>
<evidence type="ECO:0000256" key="4">
    <source>
        <dbReference type="SAM" id="Coils"/>
    </source>
</evidence>
<proteinExistence type="predicted"/>
<evidence type="ECO:0000256" key="2">
    <source>
        <dbReference type="ARBA" id="ARBA00022490"/>
    </source>
</evidence>
<evidence type="ECO:0000256" key="1">
    <source>
        <dbReference type="ARBA" id="ARBA00004496"/>
    </source>
</evidence>
<comment type="caution">
    <text evidence="7">The sequence shown here is derived from an EMBL/GenBank/DDBJ whole genome shotgun (WGS) entry which is preliminary data.</text>
</comment>
<sequence length="1076" mass="125820">MFSISNLVGTPKLGGSKLEFTPIGKRRNQNEQSRPSPRMALNTEKVTNATFDSTYDDSSDHNDTLQSLIPEEETQGTQFQRGTSLRSRERIVSDGSSSIKDLQRENKDLQAENYSLKIEVATLTKFLKQTPEESRDMAYENVELKQQLARLLQREKNGSADSHDQSAAIESLKTSYKEALADHEAEKRNLERQITELQQEVEESRHSAASRSPSVPNEILERLEFLQSENQSLRRRLEDASSHDLDYSSLQHENNELKTELHKLQMRLTQIPDDAPGRLESLSENNSTLERKLESAKRDLDQVERERDNLETNLRAARLELQNNVAEIERLRSQCDEYKSRFSDARNESSKVEEARREVNDLRAKLVRLEAQKTLDLESKDSEISRLQRKLDALQKELKEKDKDEYNLRSQVRSLMDERNSAFGLESTVKHYQEQLETSRAKEESLSRKNRELKEEIAKLQDDLYSVNTDTSRMNKMREELGQLQDKLEFYEQEYNLLQDAIESAESELDSYREKERRAEDRDTELLKEIEELRARLKRAELMESQKYNESALYELDSVHKKREESERRRLETQIEALKLQIRSLERELEAAKTKGNSVSDADYHRLLSERSKLQMDLDEKELKIREQERRYSKLENLAKDKDAVVEALEARIRELNREYNSSMLNETSKSEILKMKSDYEYQIRTLRLDSERLQKDLEDQIRFYKTKLDVMMDRERFANQQPNGSSAIVTLLESQLEESRNLNRDLTEKLSAMERVSQDIPRRTEEEHRAKIQNLESKLAKTQEQYLVKLNDLETKLSKAQEERIRLEESRKLNKELSERIDAMEHAKEQNIDRYHEDHRGRIKELNSKLAKTQEEKMTLEETVDSLETDIRLLQSEKTRLETRSANLAQELSKTSRHCAKLASKINEMDLQEYKNSYRNVDEAFKSKKMNAQLQHEVDILNNKLASATLGDSGNESVETRLLRNEVQYFKAKLYDLNMRANDLALMNSFVMSSIKNSNQMIKNDIVKLAQCGVYPDYSEMGRKHGGKLTLKKLALFVLSMVRLQRRSAKAEQRRIKLMSLRGDIDRDRITLLAE</sequence>
<organism evidence="7 8">
    <name type="scientific">Clavispora lusitaniae</name>
    <name type="common">Candida lusitaniae</name>
    <dbReference type="NCBI Taxonomy" id="36911"/>
    <lineage>
        <taxon>Eukaryota</taxon>
        <taxon>Fungi</taxon>
        <taxon>Dikarya</taxon>
        <taxon>Ascomycota</taxon>
        <taxon>Saccharomycotina</taxon>
        <taxon>Pichiomycetes</taxon>
        <taxon>Metschnikowiaceae</taxon>
        <taxon>Clavispora</taxon>
    </lineage>
</organism>
<feature type="coiled-coil region" evidence="4">
    <location>
        <begin position="92"/>
        <end position="119"/>
    </location>
</feature>
<feature type="compositionally biased region" description="Polar residues" evidence="5">
    <location>
        <begin position="44"/>
        <end position="53"/>
    </location>
</feature>
<evidence type="ECO:0000259" key="6">
    <source>
        <dbReference type="Pfam" id="PF07989"/>
    </source>
</evidence>
<keyword evidence="3 4" id="KW-0175">Coiled coil</keyword>
<dbReference type="GO" id="GO:0005737">
    <property type="term" value="C:cytoplasm"/>
    <property type="evidence" value="ECO:0007669"/>
    <property type="project" value="UniProtKB-SubCell"/>
</dbReference>
<feature type="coiled-coil region" evidence="4">
    <location>
        <begin position="169"/>
        <end position="666"/>
    </location>
</feature>
<dbReference type="PANTHER" id="PTHR18870:SF9">
    <property type="entry name" value="PROTEIN TAG-278-RELATED"/>
    <property type="match status" value="1"/>
</dbReference>
<dbReference type="Gene3D" id="1.10.287.1490">
    <property type="match status" value="1"/>
</dbReference>
<evidence type="ECO:0000256" key="5">
    <source>
        <dbReference type="SAM" id="MobiDB-lite"/>
    </source>
</evidence>
<feature type="coiled-coil region" evidence="4">
    <location>
        <begin position="695"/>
        <end position="892"/>
    </location>
</feature>
<dbReference type="GO" id="GO:0005815">
    <property type="term" value="C:microtubule organizing center"/>
    <property type="evidence" value="ECO:0007669"/>
    <property type="project" value="InterPro"/>
</dbReference>
<gene>
    <name evidence="7" type="ORF">A9F13_18g01111</name>
</gene>
<dbReference type="AlphaFoldDB" id="A0AA91PWA0"/>
<feature type="domain" description="Centrosomin N-terminal motif 1" evidence="6">
    <location>
        <begin position="98"/>
        <end position="154"/>
    </location>
</feature>
<keyword evidence="2" id="KW-0963">Cytoplasm</keyword>
<comment type="subcellular location">
    <subcellularLocation>
        <location evidence="1">Cytoplasm</location>
    </subcellularLocation>
</comment>
<evidence type="ECO:0000313" key="7">
    <source>
        <dbReference type="EMBL" id="OVF06789.1"/>
    </source>
</evidence>